<feature type="domain" description="NodB homology" evidence="2">
    <location>
        <begin position="89"/>
        <end position="264"/>
    </location>
</feature>
<dbReference type="PANTHER" id="PTHR34216:SF7">
    <property type="entry name" value="POLY-BETA-1,6-N-ACETYL-D-GLUCOSAMINE N-DEACETYLASE"/>
    <property type="match status" value="1"/>
</dbReference>
<dbReference type="PANTHER" id="PTHR34216">
    <property type="match status" value="1"/>
</dbReference>
<keyword evidence="1" id="KW-0732">Signal</keyword>
<dbReference type="GO" id="GO:0016810">
    <property type="term" value="F:hydrolase activity, acting on carbon-nitrogen (but not peptide) bonds"/>
    <property type="evidence" value="ECO:0007669"/>
    <property type="project" value="InterPro"/>
</dbReference>
<reference evidence="3 4" key="1">
    <citation type="journal article" date="2019" name="Int. J. Syst. Evol. Microbiol.">
        <title>The Global Catalogue of Microorganisms (GCM) 10K type strain sequencing project: providing services to taxonomists for standard genome sequencing and annotation.</title>
        <authorList>
            <consortium name="The Broad Institute Genomics Platform"/>
            <consortium name="The Broad Institute Genome Sequencing Center for Infectious Disease"/>
            <person name="Wu L."/>
            <person name="Ma J."/>
        </authorList>
    </citation>
    <scope>NUCLEOTIDE SEQUENCE [LARGE SCALE GENOMIC DNA]</scope>
    <source>
        <strain evidence="3 4">JCM 16331</strain>
    </source>
</reference>
<dbReference type="Pfam" id="PF01522">
    <property type="entry name" value="Polysacc_deac_1"/>
    <property type="match status" value="1"/>
</dbReference>
<dbReference type="SUPFAM" id="SSF88713">
    <property type="entry name" value="Glycoside hydrolase/deacetylase"/>
    <property type="match status" value="1"/>
</dbReference>
<accession>A0A830GD77</accession>
<sequence>MRTEGMIGDVVAAGKAASWRLCAAFDAYLHVGTPGTRNAVMMYHSLDGEEGNAAGRRFDPEALRAQLAWLDARYEFVDLPAVLDAGTTPRVALTFDDGYRDFRTHALPVLREFDAPATVFVIADRVGGLSDNGVPYLDADDVAALGDAERITVGNHTRTHAHLDRLDPDAVRDEVVGAKERLESRFGLDVTRFCYPYGDHSPTAVDVVRESHDYATAGDGLVGRRADPALLPRIDGAQPPSVVRWELTGAAERLRRAVRGEGLS</sequence>
<dbReference type="InterPro" id="IPR011330">
    <property type="entry name" value="Glyco_hydro/deAcase_b/a-brl"/>
</dbReference>
<dbReference type="InterPro" id="IPR002509">
    <property type="entry name" value="NODB_dom"/>
</dbReference>
<protein>
    <submittedName>
        <fullName evidence="3">Polysaccharide deacetylase</fullName>
    </submittedName>
</protein>
<dbReference type="PROSITE" id="PS51677">
    <property type="entry name" value="NODB"/>
    <property type="match status" value="1"/>
</dbReference>
<organism evidence="3 4">
    <name type="scientific">Halarchaeum nitratireducens</name>
    <dbReference type="NCBI Taxonomy" id="489913"/>
    <lineage>
        <taxon>Archaea</taxon>
        <taxon>Methanobacteriati</taxon>
        <taxon>Methanobacteriota</taxon>
        <taxon>Stenosarchaea group</taxon>
        <taxon>Halobacteria</taxon>
        <taxon>Halobacteriales</taxon>
        <taxon>Halobacteriaceae</taxon>
    </lineage>
</organism>
<dbReference type="CDD" id="cd10918">
    <property type="entry name" value="CE4_NodB_like_5s_6s"/>
    <property type="match status" value="1"/>
</dbReference>
<dbReference type="Proteomes" id="UP000608850">
    <property type="component" value="Unassembled WGS sequence"/>
</dbReference>
<proteinExistence type="predicted"/>
<evidence type="ECO:0000313" key="3">
    <source>
        <dbReference type="EMBL" id="GGN16661.1"/>
    </source>
</evidence>
<evidence type="ECO:0000259" key="2">
    <source>
        <dbReference type="PROSITE" id="PS51677"/>
    </source>
</evidence>
<dbReference type="EMBL" id="BMOQ01000004">
    <property type="protein sequence ID" value="GGN16661.1"/>
    <property type="molecule type" value="Genomic_DNA"/>
</dbReference>
<dbReference type="GO" id="GO:0005975">
    <property type="term" value="P:carbohydrate metabolic process"/>
    <property type="evidence" value="ECO:0007669"/>
    <property type="project" value="InterPro"/>
</dbReference>
<dbReference type="Gene3D" id="3.20.20.370">
    <property type="entry name" value="Glycoside hydrolase/deacetylase"/>
    <property type="match status" value="1"/>
</dbReference>
<comment type="caution">
    <text evidence="3">The sequence shown here is derived from an EMBL/GenBank/DDBJ whole genome shotgun (WGS) entry which is preliminary data.</text>
</comment>
<name>A0A830GD77_9EURY</name>
<dbReference type="InterPro" id="IPR051398">
    <property type="entry name" value="Polysacch_Deacetylase"/>
</dbReference>
<gene>
    <name evidence="3" type="ORF">GCM10009021_16690</name>
</gene>
<dbReference type="AlphaFoldDB" id="A0A830GD77"/>
<evidence type="ECO:0000256" key="1">
    <source>
        <dbReference type="ARBA" id="ARBA00022729"/>
    </source>
</evidence>
<evidence type="ECO:0000313" key="4">
    <source>
        <dbReference type="Proteomes" id="UP000608850"/>
    </source>
</evidence>
<keyword evidence="4" id="KW-1185">Reference proteome</keyword>